<evidence type="ECO:0000313" key="3">
    <source>
        <dbReference type="Proteomes" id="UP000019270"/>
    </source>
</evidence>
<comment type="caution">
    <text evidence="2">The sequence shown here is derived from an EMBL/GenBank/DDBJ whole genome shotgun (WGS) entry which is preliminary data.</text>
</comment>
<keyword evidence="1" id="KW-1133">Transmembrane helix</keyword>
<dbReference type="PATRIC" id="fig|1307436.3.peg.4526"/>
<feature type="transmembrane region" description="Helical" evidence="1">
    <location>
        <begin position="54"/>
        <end position="71"/>
    </location>
</feature>
<reference evidence="3" key="1">
    <citation type="submission" date="2013-03" db="EMBL/GenBank/DDBJ databases">
        <title>Draft genome sequence of Bacillus firmus DS1.</title>
        <authorList>
            <person name="Peng D."/>
            <person name="Zhu L."/>
            <person name="Sun M."/>
        </authorList>
    </citation>
    <scope>NUCLEOTIDE SEQUENCE [LARGE SCALE GENOMIC DNA]</scope>
    <source>
        <strain evidence="3">DS1</strain>
    </source>
</reference>
<keyword evidence="1" id="KW-0812">Transmembrane</keyword>
<dbReference type="AlphaFoldDB" id="W7L0F8"/>
<dbReference type="Proteomes" id="UP000019270">
    <property type="component" value="Unassembled WGS sequence"/>
</dbReference>
<name>W7L0F8_CYTFI</name>
<protein>
    <submittedName>
        <fullName evidence="2">Uncharacterized protein</fullName>
    </submittedName>
</protein>
<dbReference type="RefSeq" id="WP_035332603.1">
    <property type="nucleotide sequence ID" value="NZ_APVL01000023.1"/>
</dbReference>
<sequence>MITLAFALASLVFIIPAVYFIPSGLTKKGKMYVIVVSILLGMLGLTAKELFSEWQAALILFLLLLTGTYLANNKITGLFHAGEEAGAFSTVIMETGIGNENLNEKNAADQETSEPALPILVQQESEEDRAELDLIDFSSEENTNSQIDLLIENIMADPSEEKSHQDDLNLEEIEILLSEGENEENAPETDEKDTLENTMDSVIPEIDYLAELEDMMNEEMGSSVHSGLVINGTGDPAIQDKIMVSDNVLEEYFESPNPMEDSDDPSAVNPAEENQFAVEDSSEYDASLYIDEAASAAETDIGVDDEHEQETALKEKMQPADQESKAEFQSQMFQLIAPQLELARNNLDKDSYEVLVIGCMNPNMQPSDYYTFARLLFDHYIIHKEFDKLLEFAESLEARFSAYPVLVEEIRFIQKSYAAAAKRKNYK</sequence>
<keyword evidence="1" id="KW-0472">Membrane</keyword>
<dbReference type="EMBL" id="APVL01000023">
    <property type="protein sequence ID" value="EWG09016.1"/>
    <property type="molecule type" value="Genomic_DNA"/>
</dbReference>
<evidence type="ECO:0000256" key="1">
    <source>
        <dbReference type="SAM" id="Phobius"/>
    </source>
</evidence>
<feature type="transmembrane region" description="Helical" evidence="1">
    <location>
        <begin position="30"/>
        <end position="47"/>
    </location>
</feature>
<proteinExistence type="predicted"/>
<organism evidence="2 3">
    <name type="scientific">Cytobacillus firmus DS1</name>
    <dbReference type="NCBI Taxonomy" id="1307436"/>
    <lineage>
        <taxon>Bacteria</taxon>
        <taxon>Bacillati</taxon>
        <taxon>Bacillota</taxon>
        <taxon>Bacilli</taxon>
        <taxon>Bacillales</taxon>
        <taxon>Bacillaceae</taxon>
        <taxon>Cytobacillus</taxon>
    </lineage>
</organism>
<evidence type="ECO:0000313" key="2">
    <source>
        <dbReference type="EMBL" id="EWG09016.1"/>
    </source>
</evidence>
<dbReference type="OrthoDB" id="2697527at2"/>
<gene>
    <name evidence="2" type="ORF">PBF_21208</name>
</gene>
<reference evidence="2 3" key="2">
    <citation type="journal article" date="2016" name="Sci. Rep.">
        <title>A novel serine protease, Sep1, from Bacillus firmus DS-1 has nematicidal activity and degrades multiple intestinal-associated nematode proteins.</title>
        <authorList>
            <person name="Geng C."/>
            <person name="Nie X."/>
            <person name="Tang Z."/>
            <person name="Zhang Y."/>
            <person name="Lin J."/>
            <person name="Sun M."/>
            <person name="Peng D."/>
        </authorList>
    </citation>
    <scope>NUCLEOTIDE SEQUENCE [LARGE SCALE GENOMIC DNA]</scope>
    <source>
        <strain evidence="2 3">DS1</strain>
    </source>
</reference>
<dbReference type="eggNOG" id="ENOG503350F">
    <property type="taxonomic scope" value="Bacteria"/>
</dbReference>
<accession>W7L0F8</accession>